<dbReference type="AlphaFoldDB" id="E4ZXL2"/>
<keyword evidence="3" id="KW-1185">Reference proteome</keyword>
<dbReference type="InterPro" id="IPR016181">
    <property type="entry name" value="Acyl_CoA_acyltransferase"/>
</dbReference>
<feature type="domain" description="GCN5-related N-acetyltransferase Rv2170-like" evidence="1">
    <location>
        <begin position="237"/>
        <end position="329"/>
    </location>
</feature>
<name>E4ZXL2_LEPMJ</name>
<dbReference type="HOGENOM" id="CLU_030809_0_0_1"/>
<evidence type="ECO:0000313" key="3">
    <source>
        <dbReference type="Proteomes" id="UP000002668"/>
    </source>
</evidence>
<dbReference type="InterPro" id="IPR053225">
    <property type="entry name" value="Acyl-CoA_N-acyltransferase"/>
</dbReference>
<dbReference type="VEuPathDB" id="FungiDB:LEMA_P025740.1"/>
<dbReference type="Proteomes" id="UP000002668">
    <property type="component" value="Genome"/>
</dbReference>
<dbReference type="OMA" id="DEMPIAW"/>
<dbReference type="PANTHER" id="PTHR20958">
    <property type="entry name" value="GLYCINE N-ACYLTRANSFERASE-LIKE PROTEIN"/>
    <property type="match status" value="1"/>
</dbReference>
<dbReference type="GO" id="GO:0016747">
    <property type="term" value="F:acyltransferase activity, transferring groups other than amino-acyl groups"/>
    <property type="evidence" value="ECO:0007669"/>
    <property type="project" value="InterPro"/>
</dbReference>
<gene>
    <name evidence="2" type="ORF">LEMA_P025740.1</name>
</gene>
<dbReference type="OrthoDB" id="61870at2759"/>
<dbReference type="EMBL" id="FP929127">
    <property type="protein sequence ID" value="CBX95422.1"/>
    <property type="molecule type" value="Genomic_DNA"/>
</dbReference>
<evidence type="ECO:0000259" key="1">
    <source>
        <dbReference type="Pfam" id="PF08445"/>
    </source>
</evidence>
<proteinExistence type="predicted"/>
<organism evidence="3">
    <name type="scientific">Leptosphaeria maculans (strain JN3 / isolate v23.1.3 / race Av1-4-5-6-7-8)</name>
    <name type="common">Blackleg fungus</name>
    <name type="synonym">Phoma lingam</name>
    <dbReference type="NCBI Taxonomy" id="985895"/>
    <lineage>
        <taxon>Eukaryota</taxon>
        <taxon>Fungi</taxon>
        <taxon>Dikarya</taxon>
        <taxon>Ascomycota</taxon>
        <taxon>Pezizomycotina</taxon>
        <taxon>Dothideomycetes</taxon>
        <taxon>Pleosporomycetidae</taxon>
        <taxon>Pleosporales</taxon>
        <taxon>Pleosporineae</taxon>
        <taxon>Leptosphaeriaceae</taxon>
        <taxon>Plenodomus</taxon>
        <taxon>Plenodomus lingam/Leptosphaeria maculans species complex</taxon>
    </lineage>
</organism>
<reference evidence="3" key="1">
    <citation type="journal article" date="2011" name="Nat. Commun.">
        <title>Effector diversification within compartments of the Leptosphaeria maculans genome affected by Repeat-Induced Point mutations.</title>
        <authorList>
            <person name="Rouxel T."/>
            <person name="Grandaubert J."/>
            <person name="Hane J.K."/>
            <person name="Hoede C."/>
            <person name="van de Wouw A.P."/>
            <person name="Couloux A."/>
            <person name="Dominguez V."/>
            <person name="Anthouard V."/>
            <person name="Bally P."/>
            <person name="Bourras S."/>
            <person name="Cozijnsen A.J."/>
            <person name="Ciuffetti L.M."/>
            <person name="Degrave A."/>
            <person name="Dilmaghani A."/>
            <person name="Duret L."/>
            <person name="Fudal I."/>
            <person name="Goodwin S.B."/>
            <person name="Gout L."/>
            <person name="Glaser N."/>
            <person name="Linglin J."/>
            <person name="Kema G.H.J."/>
            <person name="Lapalu N."/>
            <person name="Lawrence C.B."/>
            <person name="May K."/>
            <person name="Meyer M."/>
            <person name="Ollivier B."/>
            <person name="Poulain J."/>
            <person name="Schoch C.L."/>
            <person name="Simon A."/>
            <person name="Spatafora J.W."/>
            <person name="Stachowiak A."/>
            <person name="Turgeon B.G."/>
            <person name="Tyler B.M."/>
            <person name="Vincent D."/>
            <person name="Weissenbach J."/>
            <person name="Amselem J."/>
            <person name="Quesneville H."/>
            <person name="Oliver R.P."/>
            <person name="Wincker P."/>
            <person name="Balesdent M.-H."/>
            <person name="Howlett B.J."/>
        </authorList>
    </citation>
    <scope>NUCLEOTIDE SEQUENCE [LARGE SCALE GENOMIC DNA]</scope>
    <source>
        <strain evidence="3">JN3 / isolate v23.1.3 / race Av1-4-5-6-7-8</strain>
    </source>
</reference>
<evidence type="ECO:0000313" key="2">
    <source>
        <dbReference type="EMBL" id="CBX95422.1"/>
    </source>
</evidence>
<dbReference type="Pfam" id="PF08445">
    <property type="entry name" value="FR47"/>
    <property type="match status" value="1"/>
</dbReference>
<dbReference type="InParanoid" id="E4ZXL2"/>
<dbReference type="PANTHER" id="PTHR20958:SF6">
    <property type="entry name" value="GLYCINE N-ACYLTRANSFERASE-LIKE PROTEIN"/>
    <property type="match status" value="1"/>
</dbReference>
<sequence length="343" mass="38475">MRVYEHDASSPLLQRALKTSLPYSITLVYRTKHPNRTKDAHSIATFPPIMETVPKCWAAAYLDRSMRPETELWIFAAGEDPNHSSNQDFCSECRIAVLSLFDYMSSLLVPPMHPDSEFALELAKKHEIEHPHPREDGSYALSPGTYMRHLLYPKVVTLGACHRHVMRICHDAGLVRSEFPGPGAELNKFLFKLSALPETRELPKGLRWGKVREQDIEIVKARTSIPRSARTLLSLDSLGVFEEESGAIIAWTFIGLDGSLTTLHTEENYRGKGIAKAVAASIIRQYAPELAVDQRGDAWSHADVYTDNLQSEIVCRSLGGVIMWKCFWLRVDLANAGGLTHLP</sequence>
<protein>
    <submittedName>
        <fullName evidence="2">Similar to acetyltransferase</fullName>
    </submittedName>
</protein>
<dbReference type="eggNOG" id="ENOG502SDQB">
    <property type="taxonomic scope" value="Eukaryota"/>
</dbReference>
<dbReference type="Gene3D" id="3.40.630.30">
    <property type="match status" value="1"/>
</dbReference>
<dbReference type="SUPFAM" id="SSF55729">
    <property type="entry name" value="Acyl-CoA N-acyltransferases (Nat)"/>
    <property type="match status" value="1"/>
</dbReference>
<keyword evidence="2" id="KW-0808">Transferase</keyword>
<dbReference type="InterPro" id="IPR013653">
    <property type="entry name" value="GCN5-like_dom"/>
</dbReference>
<accession>E4ZXL2</accession>
<dbReference type="GeneID" id="13281600"/>